<dbReference type="GO" id="GO:0003676">
    <property type="term" value="F:nucleic acid binding"/>
    <property type="evidence" value="ECO:0007669"/>
    <property type="project" value="InterPro"/>
</dbReference>
<organism evidence="4 5">
    <name type="scientific">Sesamum indicum</name>
    <name type="common">Oriental sesame</name>
    <name type="synonym">Sesamum orientale</name>
    <dbReference type="NCBI Taxonomy" id="4182"/>
    <lineage>
        <taxon>Eukaryota</taxon>
        <taxon>Viridiplantae</taxon>
        <taxon>Streptophyta</taxon>
        <taxon>Embryophyta</taxon>
        <taxon>Tracheophyta</taxon>
        <taxon>Spermatophyta</taxon>
        <taxon>Magnoliopsida</taxon>
        <taxon>eudicotyledons</taxon>
        <taxon>Gunneridae</taxon>
        <taxon>Pentapetalae</taxon>
        <taxon>asterids</taxon>
        <taxon>lamiids</taxon>
        <taxon>Lamiales</taxon>
        <taxon>Pedaliaceae</taxon>
        <taxon>Sesamum</taxon>
    </lineage>
</organism>
<dbReference type="PROSITE" id="PS50158">
    <property type="entry name" value="ZF_CCHC"/>
    <property type="match status" value="1"/>
</dbReference>
<dbReference type="AlphaFoldDB" id="A0A6I9TKM1"/>
<evidence type="ECO:0000256" key="2">
    <source>
        <dbReference type="SAM" id="MobiDB-lite"/>
    </source>
</evidence>
<sequence length="149" mass="15978">MEEAVMEDKKKGEEKRKSTYAIGESSRLTKRGTGRSFSAASGSFTRGGPIFRGSSGQIFGGSTGFSKGSFERSSFVMPSTGSRRGAGPSYGRGPIFSLSRSTCGRQHQGPCWRRDDIPKTCYRCEGRGHIARNCSSQTISVVESIASGT</sequence>
<keyword evidence="4" id="KW-1185">Reference proteome</keyword>
<accession>A0A6I9TKM1</accession>
<keyword evidence="1" id="KW-0862">Zinc</keyword>
<dbReference type="Proteomes" id="UP000504604">
    <property type="component" value="Linkage group LG8"/>
</dbReference>
<name>A0A6I9TKM1_SESIN</name>
<evidence type="ECO:0000313" key="5">
    <source>
        <dbReference type="RefSeq" id="XP_011085943.1"/>
    </source>
</evidence>
<gene>
    <name evidence="5" type="primary">LOC105167823</name>
</gene>
<dbReference type="KEGG" id="sind:105167823"/>
<feature type="compositionally biased region" description="Basic and acidic residues" evidence="2">
    <location>
        <begin position="1"/>
        <end position="17"/>
    </location>
</feature>
<dbReference type="SMART" id="SM00343">
    <property type="entry name" value="ZnF_C2HC"/>
    <property type="match status" value="1"/>
</dbReference>
<evidence type="ECO:0000313" key="4">
    <source>
        <dbReference type="Proteomes" id="UP000504604"/>
    </source>
</evidence>
<dbReference type="OrthoDB" id="2272416at2759"/>
<dbReference type="GeneID" id="105167823"/>
<feature type="compositionally biased region" description="Polar residues" evidence="2">
    <location>
        <begin position="35"/>
        <end position="44"/>
    </location>
</feature>
<reference evidence="5" key="1">
    <citation type="submission" date="2025-08" db="UniProtKB">
        <authorList>
            <consortium name="RefSeq"/>
        </authorList>
    </citation>
    <scope>IDENTIFICATION</scope>
</reference>
<dbReference type="Pfam" id="PF00098">
    <property type="entry name" value="zf-CCHC"/>
    <property type="match status" value="1"/>
</dbReference>
<evidence type="ECO:0000259" key="3">
    <source>
        <dbReference type="PROSITE" id="PS50158"/>
    </source>
</evidence>
<proteinExistence type="predicted"/>
<protein>
    <submittedName>
        <fullName evidence="5">Uncharacterized protein LOC105167823</fullName>
    </submittedName>
</protein>
<dbReference type="RefSeq" id="XP_011085943.1">
    <property type="nucleotide sequence ID" value="XM_011087641.1"/>
</dbReference>
<dbReference type="InterPro" id="IPR001878">
    <property type="entry name" value="Znf_CCHC"/>
</dbReference>
<dbReference type="InParanoid" id="A0A6I9TKM1"/>
<feature type="region of interest" description="Disordered" evidence="2">
    <location>
        <begin position="1"/>
        <end position="48"/>
    </location>
</feature>
<dbReference type="Gene3D" id="4.10.60.10">
    <property type="entry name" value="Zinc finger, CCHC-type"/>
    <property type="match status" value="1"/>
</dbReference>
<feature type="domain" description="CCHC-type" evidence="3">
    <location>
        <begin position="121"/>
        <end position="134"/>
    </location>
</feature>
<keyword evidence="1" id="KW-0479">Metal-binding</keyword>
<evidence type="ECO:0000256" key="1">
    <source>
        <dbReference type="PROSITE-ProRule" id="PRU00047"/>
    </source>
</evidence>
<keyword evidence="1" id="KW-0863">Zinc-finger</keyword>
<dbReference type="GO" id="GO:0008270">
    <property type="term" value="F:zinc ion binding"/>
    <property type="evidence" value="ECO:0007669"/>
    <property type="project" value="UniProtKB-KW"/>
</dbReference>